<evidence type="ECO:0000256" key="1">
    <source>
        <dbReference type="SAM" id="MobiDB-lite"/>
    </source>
</evidence>
<dbReference type="PANTHER" id="PTHR37467">
    <property type="entry name" value="EXPORTED CALCIUM-BINDING GLYCOPROTEIN-RELATED"/>
    <property type="match status" value="1"/>
</dbReference>
<sequence>MKLYKKIIKSLFFATFLSQSANANTDIDLNKDGLVDEEHYATNLLLNADFTQSGDSWEVSGIEFHSLESRSGADSTMLASTNSHRVSEGSATQVITLADAGFSDTESLDTVLSGNHMKVVFGAWHATSNDEDGAAIGIPEVLSKAGTLDYEWQRREGEAVIPTGTRAISYKVQLYEPGTTGIWNRVDDAFIYIHDISDPDNDGLGYTAEINEGTDPNDPDTDNDGIPDGIEYLNGLNPLNRRDGDLDQDEDGFSNFEEFSLGTDINASDTDSDGLPDSSDNLPTQPNVIVTGIIDVVEIGDVDNDAINDYAVVESDEEGTITAAVVFGGDIYLPPEKSVRWANKYQTPHVIVLDDMTGNGVPDIGVFGVIEQQDELNNTTLKPRLEVKDPVNGDTIRFNWPANWIEVSVIQLDDVTGNGHKDIGLQGRFINGGLRPQLVVKDGLTGENGATYSFPNLFSAPQWHQHSDMNGDDVSDISISGQLLKNGKTQVKVVNAKVPGDLIASYNFPNKWNNVSWNKLADVNGDAVVDWGLLGQNKEDGRVQLFTKSGNEVRGSLGIYAWPEGMQDVEIGVTPDLNFDGVEELMLSGFRADVQRHQISVKSGSNRSDQLLRLTWADNYSEVSYHVLSNINGDNMASFALLGRDDRANQYVLSIAQVDSALSSETTQINLGTSWSKPPIIKLLDDDNNDGMKELLFIGKDSSNELMLRKVSSPF</sequence>
<protein>
    <submittedName>
        <fullName evidence="3">Uncharacterized protein</fullName>
    </submittedName>
</protein>
<dbReference type="RefSeq" id="WP_061093551.1">
    <property type="nucleotide sequence ID" value="NZ_CP013928.1"/>
</dbReference>
<feature type="chain" id="PRO_5041987374" evidence="2">
    <location>
        <begin position="24"/>
        <end position="715"/>
    </location>
</feature>
<name>A0AAC8XLW5_9ALTE</name>
<gene>
    <name evidence="3" type="ORF">AV942_17480</name>
</gene>
<feature type="region of interest" description="Disordered" evidence="1">
    <location>
        <begin position="260"/>
        <end position="286"/>
    </location>
</feature>
<dbReference type="SUPFAM" id="SSF69318">
    <property type="entry name" value="Integrin alpha N-terminal domain"/>
    <property type="match status" value="1"/>
</dbReference>
<evidence type="ECO:0000256" key="2">
    <source>
        <dbReference type="SAM" id="SignalP"/>
    </source>
</evidence>
<organism evidence="3 4">
    <name type="scientific">Alteromonas mediterranea</name>
    <dbReference type="NCBI Taxonomy" id="314275"/>
    <lineage>
        <taxon>Bacteria</taxon>
        <taxon>Pseudomonadati</taxon>
        <taxon>Pseudomonadota</taxon>
        <taxon>Gammaproteobacteria</taxon>
        <taxon>Alteromonadales</taxon>
        <taxon>Alteromonadaceae</taxon>
        <taxon>Alteromonas/Salinimonas group</taxon>
        <taxon>Alteromonas</taxon>
    </lineage>
</organism>
<evidence type="ECO:0000313" key="3">
    <source>
        <dbReference type="EMBL" id="AMJ79948.1"/>
    </source>
</evidence>
<feature type="signal peptide" evidence="2">
    <location>
        <begin position="1"/>
        <end position="23"/>
    </location>
</feature>
<accession>A0AAC8XLW5</accession>
<dbReference type="AlphaFoldDB" id="A0AAC8XLW5"/>
<dbReference type="InterPro" id="IPR028994">
    <property type="entry name" value="Integrin_alpha_N"/>
</dbReference>
<proteinExistence type="predicted"/>
<evidence type="ECO:0000313" key="4">
    <source>
        <dbReference type="Proteomes" id="UP000061468"/>
    </source>
</evidence>
<reference evidence="3 4" key="1">
    <citation type="submission" date="2015-12" db="EMBL/GenBank/DDBJ databases">
        <title>Intraspecies pangenome expansion in the marine bacterium Alteromonas.</title>
        <authorList>
            <person name="Lopez-Perez M."/>
            <person name="Rodriguez-Valera F."/>
        </authorList>
    </citation>
    <scope>NUCLEOTIDE SEQUENCE [LARGE SCALE GENOMIC DNA]</scope>
    <source>
        <strain evidence="3 4">UM8</strain>
    </source>
</reference>
<dbReference type="Proteomes" id="UP000061468">
    <property type="component" value="Chromosome"/>
</dbReference>
<dbReference type="InterPro" id="IPR053180">
    <property type="entry name" value="Ca-binding_acidic-repeat"/>
</dbReference>
<dbReference type="EMBL" id="CP013928">
    <property type="protein sequence ID" value="AMJ79948.1"/>
    <property type="molecule type" value="Genomic_DNA"/>
</dbReference>
<keyword evidence="2" id="KW-0732">Signal</keyword>
<dbReference type="PANTHER" id="PTHR37467:SF1">
    <property type="entry name" value="EXPORTED CALCIUM-BINDING GLYCOPROTEIN"/>
    <property type="match status" value="1"/>
</dbReference>